<accession>A0A485CFD1</accession>
<dbReference type="PANTHER" id="PTHR37811:SF2">
    <property type="entry name" value="ABM DOMAIN-CONTAINING PROTEIN"/>
    <property type="match status" value="1"/>
</dbReference>
<keyword evidence="2" id="KW-0503">Monooxygenase</keyword>
<dbReference type="EMBL" id="CAADJG010000002">
    <property type="protein sequence ID" value="VFS83367.1"/>
    <property type="molecule type" value="Genomic_DNA"/>
</dbReference>
<evidence type="ECO:0000313" key="3">
    <source>
        <dbReference type="Proteomes" id="UP000332594"/>
    </source>
</evidence>
<dbReference type="SUPFAM" id="SSF54909">
    <property type="entry name" value="Dimeric alpha+beta barrel"/>
    <property type="match status" value="1"/>
</dbReference>
<sequence length="112" mass="12689">MIAVLFEAEVAPEGQARYLALAAELKPLLSTVDGFISIERFQSLTTPGKILSLSWWRDEQAVLAWKNNLAHREAQQEGKESIFADYQIRITRLMREYGAEKGAERGEDRGHV</sequence>
<dbReference type="PANTHER" id="PTHR37811">
    <property type="entry name" value="BLL5343 PROTEIN"/>
    <property type="match status" value="1"/>
</dbReference>
<reference evidence="2 3" key="1">
    <citation type="submission" date="2019-03" db="EMBL/GenBank/DDBJ databases">
        <authorList>
            <consortium name="Pathogen Informatics"/>
        </authorList>
    </citation>
    <scope>NUCLEOTIDE SEQUENCE [LARGE SCALE GENOMIC DNA]</scope>
    <source>
        <strain evidence="2 3">NCTC13038</strain>
    </source>
</reference>
<dbReference type="Proteomes" id="UP000332594">
    <property type="component" value="Unassembled WGS sequence"/>
</dbReference>
<dbReference type="PROSITE" id="PS51725">
    <property type="entry name" value="ABM"/>
    <property type="match status" value="1"/>
</dbReference>
<dbReference type="Pfam" id="PF03992">
    <property type="entry name" value="ABM"/>
    <property type="match status" value="1"/>
</dbReference>
<protein>
    <submittedName>
        <fullName evidence="2">Antibiotic biosynthesis monooxygenase</fullName>
    </submittedName>
</protein>
<dbReference type="GO" id="GO:0004497">
    <property type="term" value="F:monooxygenase activity"/>
    <property type="evidence" value="ECO:0007669"/>
    <property type="project" value="UniProtKB-KW"/>
</dbReference>
<dbReference type="AlphaFoldDB" id="A0A485CFD1"/>
<dbReference type="InterPro" id="IPR007138">
    <property type="entry name" value="ABM_dom"/>
</dbReference>
<feature type="domain" description="ABM" evidence="1">
    <location>
        <begin position="2"/>
        <end position="91"/>
    </location>
</feature>
<name>A0A485CFD1_RAOTE</name>
<evidence type="ECO:0000313" key="2">
    <source>
        <dbReference type="EMBL" id="VFS83367.1"/>
    </source>
</evidence>
<dbReference type="Gene3D" id="3.30.70.100">
    <property type="match status" value="1"/>
</dbReference>
<evidence type="ECO:0000259" key="1">
    <source>
        <dbReference type="PROSITE" id="PS51725"/>
    </source>
</evidence>
<proteinExistence type="predicted"/>
<keyword evidence="2" id="KW-0560">Oxidoreductase</keyword>
<dbReference type="InterPro" id="IPR052936">
    <property type="entry name" value="Jasmonate_Hydroxylase-like"/>
</dbReference>
<organism evidence="2 3">
    <name type="scientific">Raoultella terrigena</name>
    <name type="common">Klebsiella terrigena</name>
    <dbReference type="NCBI Taxonomy" id="577"/>
    <lineage>
        <taxon>Bacteria</taxon>
        <taxon>Pseudomonadati</taxon>
        <taxon>Pseudomonadota</taxon>
        <taxon>Gammaproteobacteria</taxon>
        <taxon>Enterobacterales</taxon>
        <taxon>Enterobacteriaceae</taxon>
        <taxon>Klebsiella/Raoultella group</taxon>
        <taxon>Raoultella</taxon>
    </lineage>
</organism>
<gene>
    <name evidence="2" type="ORF">NCTC13038_04756</name>
</gene>
<dbReference type="RefSeq" id="WP_134527616.1">
    <property type="nucleotide sequence ID" value="NZ_BJNO01000020.1"/>
</dbReference>
<dbReference type="InterPro" id="IPR011008">
    <property type="entry name" value="Dimeric_a/b-barrel"/>
</dbReference>